<dbReference type="Proteomes" id="UP000027583">
    <property type="component" value="Unassembled WGS sequence"/>
</dbReference>
<reference evidence="1 2" key="1">
    <citation type="journal article" date="2014" name="Genome Biol. Evol.">
        <title>Acetic acid bacteria genomes reveal functional traits for adaptation to life in insect guts.</title>
        <authorList>
            <person name="Chouaia B."/>
            <person name="Gaiarsa S."/>
            <person name="Crotti E."/>
            <person name="Comandatore F."/>
            <person name="Degli Esposti M."/>
            <person name="Ricci I."/>
            <person name="Alma A."/>
            <person name="Favia G."/>
            <person name="Bandi C."/>
            <person name="Daffonchio D."/>
        </authorList>
    </citation>
    <scope>NUCLEOTIDE SEQUENCE [LARGE SCALE GENOMIC DNA]</scope>
    <source>
        <strain evidence="1 2">SF2.1</strain>
    </source>
</reference>
<reference evidence="1 2" key="2">
    <citation type="journal article" date="2014" name="PLoS ONE">
        <title>Evolution of mitochondria reconstructed from the energy metabolism of living bacteria.</title>
        <authorList>
            <person name="Degli Esposti M."/>
            <person name="Chouaia B."/>
            <person name="Comandatore F."/>
            <person name="Crotti E."/>
            <person name="Sassera D."/>
            <person name="Lievens P.M."/>
            <person name="Daffonchio D."/>
            <person name="Bandi C."/>
        </authorList>
    </citation>
    <scope>NUCLEOTIDE SEQUENCE [LARGE SCALE GENOMIC DNA]</scope>
    <source>
        <strain evidence="1 2">SF2.1</strain>
    </source>
</reference>
<accession>A0A060QJR0</accession>
<sequence>MLSIKGPLDRLLRAPGIHLIKLNKCDISCHFRTIPPARAMV</sequence>
<proteinExistence type="predicted"/>
<comment type="caution">
    <text evidence="1">The sequence shown here is derived from an EMBL/GenBank/DDBJ whole genome shotgun (WGS) entry which is preliminary data.</text>
</comment>
<evidence type="ECO:0000313" key="2">
    <source>
        <dbReference type="Proteomes" id="UP000027583"/>
    </source>
</evidence>
<name>A0A060QJR0_9PROT</name>
<evidence type="ECO:0000313" key="1">
    <source>
        <dbReference type="EMBL" id="CDG41170.1"/>
    </source>
</evidence>
<dbReference type="EMBL" id="CBLX010000027">
    <property type="protein sequence ID" value="CDG41170.1"/>
    <property type="molecule type" value="Genomic_DNA"/>
</dbReference>
<gene>
    <name evidence="1" type="ORF">ASAP_3125</name>
</gene>
<dbReference type="AlphaFoldDB" id="A0A060QJR0"/>
<organism evidence="1 2">
    <name type="scientific">Asaia bogorensis</name>
    <dbReference type="NCBI Taxonomy" id="91915"/>
    <lineage>
        <taxon>Bacteria</taxon>
        <taxon>Pseudomonadati</taxon>
        <taxon>Pseudomonadota</taxon>
        <taxon>Alphaproteobacteria</taxon>
        <taxon>Acetobacterales</taxon>
        <taxon>Acetobacteraceae</taxon>
        <taxon>Asaia</taxon>
    </lineage>
</organism>
<protein>
    <submittedName>
        <fullName evidence="1">Uncharacterized protein</fullName>
    </submittedName>
</protein>